<evidence type="ECO:0000313" key="2">
    <source>
        <dbReference type="EMBL" id="PWF26966.1"/>
    </source>
</evidence>
<comment type="caution">
    <text evidence="2">The sequence shown here is derived from an EMBL/GenBank/DDBJ whole genome shotgun (WGS) entry which is preliminary data.</text>
</comment>
<dbReference type="Proteomes" id="UP000245283">
    <property type="component" value="Unassembled WGS sequence"/>
</dbReference>
<evidence type="ECO:0000313" key="3">
    <source>
        <dbReference type="Proteomes" id="UP000245283"/>
    </source>
</evidence>
<dbReference type="OrthoDB" id="9780241at2"/>
<dbReference type="RefSeq" id="WP_109092467.1">
    <property type="nucleotide sequence ID" value="NZ_QETB01000001.1"/>
</dbReference>
<name>A0A2V1K693_9ACTO</name>
<dbReference type="InterPro" id="IPR036237">
    <property type="entry name" value="Xyl_isomerase-like_sf"/>
</dbReference>
<dbReference type="PANTHER" id="PTHR12110:SF21">
    <property type="entry name" value="XYLOSE ISOMERASE-LIKE TIM BARREL DOMAIN-CONTAINING PROTEIN"/>
    <property type="match status" value="1"/>
</dbReference>
<proteinExistence type="predicted"/>
<dbReference type="EMBL" id="QETB01000001">
    <property type="protein sequence ID" value="PWF26966.1"/>
    <property type="molecule type" value="Genomic_DNA"/>
</dbReference>
<keyword evidence="3" id="KW-1185">Reference proteome</keyword>
<sequence>MKLSMNVTSTFFGNVVNDIKVAKEVGFDGIELQNPKMDRYLEAGYTAESVVPMLDGIEVSAYGALQEMEDDAFRAEAERLASQAQLFGAPTLQMCTGPVDVQVVKDFKAGKLAANDPRYRGLLGVPEKELIEKTAKRIGLAADIAKDHGLGLFIEPLGWAPVNALPQALQILELAKRDNLGIVVDFWHFFVAGDTPEDVAKLDPSIIHAVHVCDGLTVPAGEVPDQAISRNIWTGGGDIPLQEWVDSVKATGYDGWWTSEIFCDKTQELDFNLVAGALRDNMQILVSGKPGGKFAK</sequence>
<dbReference type="InterPro" id="IPR013022">
    <property type="entry name" value="Xyl_isomerase-like_TIM-brl"/>
</dbReference>
<gene>
    <name evidence="2" type="ORF">DD236_00685</name>
</gene>
<dbReference type="InterPro" id="IPR050312">
    <property type="entry name" value="IolE/XylAMocC-like"/>
</dbReference>
<dbReference type="Gene3D" id="3.20.20.150">
    <property type="entry name" value="Divalent-metal-dependent TIM barrel enzymes"/>
    <property type="match status" value="1"/>
</dbReference>
<dbReference type="SUPFAM" id="SSF51658">
    <property type="entry name" value="Xylose isomerase-like"/>
    <property type="match status" value="1"/>
</dbReference>
<protein>
    <submittedName>
        <fullName evidence="2">Sugar phosphate isomerase/epimerase</fullName>
    </submittedName>
</protein>
<evidence type="ECO:0000259" key="1">
    <source>
        <dbReference type="Pfam" id="PF01261"/>
    </source>
</evidence>
<dbReference type="AlphaFoldDB" id="A0A2V1K693"/>
<accession>A0A2V1K693</accession>
<reference evidence="3" key="1">
    <citation type="submission" date="2018-05" db="EMBL/GenBank/DDBJ databases">
        <authorList>
            <person name="Li Y."/>
        </authorList>
    </citation>
    <scope>NUCLEOTIDE SEQUENCE [LARGE SCALE GENOMIC DNA]</scope>
    <source>
        <strain evidence="3">sk1b4</strain>
    </source>
</reference>
<keyword evidence="2" id="KW-0413">Isomerase</keyword>
<dbReference type="GO" id="GO:0016853">
    <property type="term" value="F:isomerase activity"/>
    <property type="evidence" value="ECO:0007669"/>
    <property type="project" value="UniProtKB-KW"/>
</dbReference>
<feature type="domain" description="Xylose isomerase-like TIM barrel" evidence="1">
    <location>
        <begin position="20"/>
        <end position="268"/>
    </location>
</feature>
<dbReference type="Pfam" id="PF01261">
    <property type="entry name" value="AP_endonuc_2"/>
    <property type="match status" value="1"/>
</dbReference>
<organism evidence="2 3">
    <name type="scientific">Ancrocorticia populi</name>
    <dbReference type="NCBI Taxonomy" id="2175228"/>
    <lineage>
        <taxon>Bacteria</taxon>
        <taxon>Bacillati</taxon>
        <taxon>Actinomycetota</taxon>
        <taxon>Actinomycetes</taxon>
        <taxon>Actinomycetales</taxon>
        <taxon>Actinomycetaceae</taxon>
        <taxon>Ancrocorticia</taxon>
    </lineage>
</organism>
<dbReference type="PANTHER" id="PTHR12110">
    <property type="entry name" value="HYDROXYPYRUVATE ISOMERASE"/>
    <property type="match status" value="1"/>
</dbReference>